<dbReference type="RefSeq" id="XP_024372196.1">
    <property type="nucleotide sequence ID" value="XM_024516428.2"/>
</dbReference>
<dbReference type="RefSeq" id="XP_024372195.1">
    <property type="nucleotide sequence ID" value="XM_024516427.2"/>
</dbReference>
<evidence type="ECO:0000256" key="1">
    <source>
        <dbReference type="SAM" id="MobiDB-lite"/>
    </source>
</evidence>
<evidence type="ECO:0000259" key="2">
    <source>
        <dbReference type="Pfam" id="PF15296"/>
    </source>
</evidence>
<dbReference type="OrthoDB" id="20982at2759"/>
<keyword evidence="5" id="KW-1185">Reference proteome</keyword>
<feature type="compositionally biased region" description="Polar residues" evidence="1">
    <location>
        <begin position="645"/>
        <end position="656"/>
    </location>
</feature>
<dbReference type="RefSeq" id="XP_024372189.1">
    <property type="nucleotide sequence ID" value="XM_024516421.2"/>
</dbReference>
<evidence type="ECO:0000313" key="3">
    <source>
        <dbReference type="EMBL" id="PNR58184.1"/>
    </source>
</evidence>
<dbReference type="RefSeq" id="XP_024372191.1">
    <property type="nucleotide sequence ID" value="XM_024516423.2"/>
</dbReference>
<dbReference type="RefSeq" id="XP_024372190.1">
    <property type="nucleotide sequence ID" value="XM_024516422.2"/>
</dbReference>
<dbReference type="KEGG" id="ppp:112280669"/>
<dbReference type="Pfam" id="PF15296">
    <property type="entry name" value="Codanin-1_C"/>
    <property type="match status" value="1"/>
</dbReference>
<dbReference type="EnsemblPlants" id="Pp3c3_30660V3.1">
    <property type="protein sequence ID" value="Pp3c3_30660V3.1"/>
    <property type="gene ID" value="Pp3c3_30660"/>
</dbReference>
<sequence length="1854" mass="203847">MMSQEEQDARLLQWLREDHIQVDNLLHWLHAHHGPGPPSVAQDQVTKLDAFTSHLQCGEQLAITTPQSFAVTFLNCVRAEVQPLLAIADTSGDVVVKSSVQPTQSKEPETKPDVNACLEVLKSPKIAIDSVSIFNGNKVVKDRRKSTGTILQAIQEPKRLDMPIYDDDFPALGNAPISNAKKQVAQLKQKRRVTPTPMVNPVVDSAFILAKVEAPVTAPQHYANKSKLPGAGPVKVDMDVLMQRCEKTRKQKQKEKPEVPKKENLKTWSWDKFDSRSATGSSREASVNNVVTDPRIEVKLAGSMEDDHAERKDSAFPVSTHIVPRTKSISTGSTNITTVDNEQTFSESKSSITEPLPSHYLSNTIINFASVHATLMVAKLVPSLLEELHFLLQLLSLEPIFCGTSSGGSKSAQNSSTESKSEKCPLFATGDDCAGYATCVLEQAGRILDCVGEQMLVALIEEPAIARHSPTLMVRLKASLADHQAAALRSFKAYETASRSNNAPEQSHTTGAGRLTPGLPVSLPFQAARDSRNIFKTQEEQRAYNNREHCRDQFYAIIREAASAYSAFGWNSTGAESDGYLKMKDSVRNFLQVLLVENYPWFAELFLEQVLQVSNCGETDPEVTNLARQDPAKLQRLHDRLTSTNTVRLSAASQKQGGSGLGNADSRLTLSPGSPWSKVKSTEQRSLFTKNGSNNELPSNSVQVLNKGRSTVGNGRDRSTDLGSTFSSYFPQSLCVYVWFLEAADSHRLNTQMMWSIKGKITILTQLPPYSRDAADIGSGFTERVLALKALAGLLGYLFVSPGAGARPPIPGPGAHDNVGNTQWDVTRSEPPVNIPAVLSKAQIEGSVLLNLPWVLEFLRLLKADWLALSHPQFQTILFSLREVYLLPMLNPLSEQFGVGSICILASLDAFFEYMDLAPHNSEWSKKDKTNTSPVQHREVSSVEGEDTRRLSEIQADERPLTFKGLDTMLGIIDSRYIQHCCPLLMELRGVLVEGKKRRLRQREPNWPESPGFARTRTVRKITPVQRPGPSQTLDISSNSANGERITTEHGFESQDDQLKLKLQRTFLEQRPQLRRVVDFVVDTAAGNAARAAVLKLVPPALQSAQEKLQMVLRGKGADSSPASSPSWSNSKGSQVEAAVEHIITTTIHQLLGPALDYVKGHAKDRTAEALAALADPDESSFVLSVAAGITAETAGQAACQKALASISGEIRKRITDDVEAWRRKKMQETLGGSPTNGSRRMRAQSWPRAAMQHVPAEFTHQVDIGSVQEASDLSDAVTTAAVPTPNVCVSREPGDENSHSKSSRFEGSPHKVNTDPGFHLNGMPIRSSMRTAKASLAVKRQLSFSLEQTNENTESANGVKLNSAVIKGQNETREKLANGLSQLRELASEELQSRRWSLGSSLEVIGPKRSDKLSGSRGTEVEEAHMRRWSVGSSSEGKGQKRHDKFSNHLDKMEEQNVMIGHINDEVVVELTGSRMFSSRIVEACSNARHCCSEKPFRDESRHFLRQHLAIICISMEGLLSRIEGATPTGGFDALVFNQDSHLQRARPCGAPASHSVISGTSKSSKLQLQVERGLVRRSVALAVHLLLWDPSAVLDSSSGSEVPGHGATEQDYTALSNELSSSSAESRGEMTEGSDGCGLFCSRDISSPGYCPEAEWTILHTLMVTWKLLVEAGILSKEFLLQELLKPWRWKLAMTSQPWQRFIDGFFEDWSETVQKGIASVLIGLIGSGKEAFSEKHEILICTFVKVMSERNIFCENGVIGKSRDTPLTTTMGLNRSGYLSMSSVRTKQDRLANRTETLAAGLALLILQHYFPEVCFDENRVEISQSFKDAEGSFISLRKLVQELIPRVSMS</sequence>
<dbReference type="Gramene" id="Pp3c3_30660V3.2">
    <property type="protein sequence ID" value="Pp3c3_30660V3.2"/>
    <property type="gene ID" value="Pp3c3_30660"/>
</dbReference>
<evidence type="ECO:0000313" key="4">
    <source>
        <dbReference type="EnsemblPlants" id="Pp3c3_30660V3.1"/>
    </source>
</evidence>
<dbReference type="GO" id="GO:0006325">
    <property type="term" value="P:chromatin organization"/>
    <property type="evidence" value="ECO:0000318"/>
    <property type="project" value="GO_Central"/>
</dbReference>
<dbReference type="InterPro" id="IPR040031">
    <property type="entry name" value="Codanin-1"/>
</dbReference>
<dbReference type="PANTHER" id="PTHR28678:SF1">
    <property type="entry name" value="CODANIN-1"/>
    <property type="match status" value="1"/>
</dbReference>
<feature type="domain" description="Codanin-1 C-terminal" evidence="2">
    <location>
        <begin position="970"/>
        <end position="1110"/>
    </location>
</feature>
<feature type="region of interest" description="Disordered" evidence="1">
    <location>
        <begin position="333"/>
        <end position="352"/>
    </location>
</feature>
<dbReference type="Gramene" id="Pp3c3_30660V3.1">
    <property type="protein sequence ID" value="Pp3c3_30660V3.1"/>
    <property type="gene ID" value="Pp3c3_30660"/>
</dbReference>
<dbReference type="GO" id="GO:0005634">
    <property type="term" value="C:nucleus"/>
    <property type="evidence" value="ECO:0000318"/>
    <property type="project" value="GO_Central"/>
</dbReference>
<protein>
    <recommendedName>
        <fullName evidence="2">Codanin-1 C-terminal domain-containing protein</fullName>
    </recommendedName>
</protein>
<dbReference type="PANTHER" id="PTHR28678">
    <property type="entry name" value="CODANIN-1"/>
    <property type="match status" value="1"/>
</dbReference>
<name>A0A2K1KWM0_PHYPA</name>
<dbReference type="GeneID" id="112280669"/>
<feature type="compositionally biased region" description="Basic and acidic residues" evidence="1">
    <location>
        <begin position="1409"/>
        <end position="1427"/>
    </location>
</feature>
<feature type="compositionally biased region" description="Low complexity" evidence="1">
    <location>
        <begin position="1118"/>
        <end position="1134"/>
    </location>
</feature>
<gene>
    <name evidence="4" type="primary">LOC112280669</name>
    <name evidence="3" type="ORF">PHYPA_005179</name>
</gene>
<feature type="region of interest" description="Disordered" evidence="1">
    <location>
        <begin position="1114"/>
        <end position="1134"/>
    </location>
</feature>
<reference evidence="3 5" key="1">
    <citation type="journal article" date="2008" name="Science">
        <title>The Physcomitrella genome reveals evolutionary insights into the conquest of land by plants.</title>
        <authorList>
            <person name="Rensing S."/>
            <person name="Lang D."/>
            <person name="Zimmer A."/>
            <person name="Terry A."/>
            <person name="Salamov A."/>
            <person name="Shapiro H."/>
            <person name="Nishiyama T."/>
            <person name="Perroud P.-F."/>
            <person name="Lindquist E."/>
            <person name="Kamisugi Y."/>
            <person name="Tanahashi T."/>
            <person name="Sakakibara K."/>
            <person name="Fujita T."/>
            <person name="Oishi K."/>
            <person name="Shin-I T."/>
            <person name="Kuroki Y."/>
            <person name="Toyoda A."/>
            <person name="Suzuki Y."/>
            <person name="Hashimoto A."/>
            <person name="Yamaguchi K."/>
            <person name="Sugano A."/>
            <person name="Kohara Y."/>
            <person name="Fujiyama A."/>
            <person name="Anterola A."/>
            <person name="Aoki S."/>
            <person name="Ashton N."/>
            <person name="Barbazuk W.B."/>
            <person name="Barker E."/>
            <person name="Bennetzen J."/>
            <person name="Bezanilla M."/>
            <person name="Blankenship R."/>
            <person name="Cho S.H."/>
            <person name="Dutcher S."/>
            <person name="Estelle M."/>
            <person name="Fawcett J.A."/>
            <person name="Gundlach H."/>
            <person name="Hanada K."/>
            <person name="Heyl A."/>
            <person name="Hicks K.A."/>
            <person name="Hugh J."/>
            <person name="Lohr M."/>
            <person name="Mayer K."/>
            <person name="Melkozernov A."/>
            <person name="Murata T."/>
            <person name="Nelson D."/>
            <person name="Pils B."/>
            <person name="Prigge M."/>
            <person name="Reiss B."/>
            <person name="Renner T."/>
            <person name="Rombauts S."/>
            <person name="Rushton P."/>
            <person name="Sanderfoot A."/>
            <person name="Schween G."/>
            <person name="Shiu S.-H."/>
            <person name="Stueber K."/>
            <person name="Theodoulou F.L."/>
            <person name="Tu H."/>
            <person name="Van de Peer Y."/>
            <person name="Verrier P.J."/>
            <person name="Waters E."/>
            <person name="Wood A."/>
            <person name="Yang L."/>
            <person name="Cove D."/>
            <person name="Cuming A."/>
            <person name="Hasebe M."/>
            <person name="Lucas S."/>
            <person name="Mishler D.B."/>
            <person name="Reski R."/>
            <person name="Grigoriev I."/>
            <person name="Quatrano R.S."/>
            <person name="Boore J.L."/>
        </authorList>
    </citation>
    <scope>NUCLEOTIDE SEQUENCE [LARGE SCALE GENOMIC DNA]</scope>
    <source>
        <strain evidence="4 5">cv. Gransden 2004</strain>
    </source>
</reference>
<dbReference type="STRING" id="3218.A0A2K1KWM0"/>
<dbReference type="PaxDb" id="3218-PP1S55_178V6.1"/>
<dbReference type="RefSeq" id="XP_024372193.1">
    <property type="nucleotide sequence ID" value="XM_024516425.2"/>
</dbReference>
<feature type="region of interest" description="Disordered" evidence="1">
    <location>
        <begin position="247"/>
        <end position="266"/>
    </location>
</feature>
<feature type="compositionally biased region" description="Basic and acidic residues" evidence="1">
    <location>
        <begin position="1293"/>
        <end position="1314"/>
    </location>
</feature>
<dbReference type="EnsemblPlants" id="Pp3c3_30660V3.2">
    <property type="protein sequence ID" value="Pp3c3_30660V3.2"/>
    <property type="gene ID" value="Pp3c3_30660"/>
</dbReference>
<evidence type="ECO:0000313" key="5">
    <source>
        <dbReference type="Proteomes" id="UP000006727"/>
    </source>
</evidence>
<feature type="region of interest" description="Disordered" evidence="1">
    <location>
        <begin position="645"/>
        <end position="701"/>
    </location>
</feature>
<feature type="region of interest" description="Disordered" evidence="1">
    <location>
        <begin position="1409"/>
        <end position="1444"/>
    </location>
</feature>
<dbReference type="RefSeq" id="XP_024372192.1">
    <property type="nucleotide sequence ID" value="XM_024516424.2"/>
</dbReference>
<dbReference type="InterPro" id="IPR028171">
    <property type="entry name" value="Codanin-1_C"/>
</dbReference>
<feature type="region of interest" description="Disordered" evidence="1">
    <location>
        <begin position="923"/>
        <end position="949"/>
    </location>
</feature>
<accession>A0A2K1KWM0</accession>
<proteinExistence type="predicted"/>
<feature type="compositionally biased region" description="Polar residues" evidence="1">
    <location>
        <begin position="684"/>
        <end position="701"/>
    </location>
</feature>
<feature type="region of interest" description="Disordered" evidence="1">
    <location>
        <begin position="1287"/>
        <end position="1321"/>
    </location>
</feature>
<dbReference type="Proteomes" id="UP000006727">
    <property type="component" value="Chromosome 3"/>
</dbReference>
<dbReference type="RefSeq" id="XP_024372194.1">
    <property type="nucleotide sequence ID" value="XM_024516426.2"/>
</dbReference>
<organism evidence="3">
    <name type="scientific">Physcomitrium patens</name>
    <name type="common">Spreading-leaved earth moss</name>
    <name type="synonym">Physcomitrella patens</name>
    <dbReference type="NCBI Taxonomy" id="3218"/>
    <lineage>
        <taxon>Eukaryota</taxon>
        <taxon>Viridiplantae</taxon>
        <taxon>Streptophyta</taxon>
        <taxon>Embryophyta</taxon>
        <taxon>Bryophyta</taxon>
        <taxon>Bryophytina</taxon>
        <taxon>Bryopsida</taxon>
        <taxon>Funariidae</taxon>
        <taxon>Funariales</taxon>
        <taxon>Funariaceae</taxon>
        <taxon>Physcomitrium</taxon>
    </lineage>
</organism>
<reference evidence="4" key="3">
    <citation type="submission" date="2020-12" db="UniProtKB">
        <authorList>
            <consortium name="EnsemblPlants"/>
        </authorList>
    </citation>
    <scope>IDENTIFICATION</scope>
</reference>
<dbReference type="EMBL" id="ABEU02000003">
    <property type="protein sequence ID" value="PNR58184.1"/>
    <property type="molecule type" value="Genomic_DNA"/>
</dbReference>
<reference evidence="3 5" key="2">
    <citation type="journal article" date="2018" name="Plant J.">
        <title>The Physcomitrella patens chromosome-scale assembly reveals moss genome structure and evolution.</title>
        <authorList>
            <person name="Lang D."/>
            <person name="Ullrich K.K."/>
            <person name="Murat F."/>
            <person name="Fuchs J."/>
            <person name="Jenkins J."/>
            <person name="Haas F.B."/>
            <person name="Piednoel M."/>
            <person name="Gundlach H."/>
            <person name="Van Bel M."/>
            <person name="Meyberg R."/>
            <person name="Vives C."/>
            <person name="Morata J."/>
            <person name="Symeonidi A."/>
            <person name="Hiss M."/>
            <person name="Muchero W."/>
            <person name="Kamisugi Y."/>
            <person name="Saleh O."/>
            <person name="Blanc G."/>
            <person name="Decker E.L."/>
            <person name="van Gessel N."/>
            <person name="Grimwood J."/>
            <person name="Hayes R.D."/>
            <person name="Graham S.W."/>
            <person name="Gunter L.E."/>
            <person name="McDaniel S.F."/>
            <person name="Hoernstein S.N.W."/>
            <person name="Larsson A."/>
            <person name="Li F.W."/>
            <person name="Perroud P.F."/>
            <person name="Phillips J."/>
            <person name="Ranjan P."/>
            <person name="Rokshar D.S."/>
            <person name="Rothfels C.J."/>
            <person name="Schneider L."/>
            <person name="Shu S."/>
            <person name="Stevenson D.W."/>
            <person name="Thummler F."/>
            <person name="Tillich M."/>
            <person name="Villarreal Aguilar J.C."/>
            <person name="Widiez T."/>
            <person name="Wong G.K."/>
            <person name="Wymore A."/>
            <person name="Zhang Y."/>
            <person name="Zimmer A.D."/>
            <person name="Quatrano R.S."/>
            <person name="Mayer K.F.X."/>
            <person name="Goodstein D."/>
            <person name="Casacuberta J.M."/>
            <person name="Vandepoele K."/>
            <person name="Reski R."/>
            <person name="Cuming A.C."/>
            <person name="Tuskan G.A."/>
            <person name="Maumus F."/>
            <person name="Salse J."/>
            <person name="Schmutz J."/>
            <person name="Rensing S.A."/>
        </authorList>
    </citation>
    <scope>NUCLEOTIDE SEQUENCE [LARGE SCALE GENOMIC DNA]</scope>
    <source>
        <strain evidence="4 5">cv. Gransden 2004</strain>
    </source>
</reference>